<evidence type="ECO:0000313" key="3">
    <source>
        <dbReference type="Proteomes" id="UP000054560"/>
    </source>
</evidence>
<dbReference type="GeneID" id="25902826"/>
<gene>
    <name evidence="2" type="ORF">SARC_02322</name>
</gene>
<dbReference type="GO" id="GO:0005739">
    <property type="term" value="C:mitochondrion"/>
    <property type="evidence" value="ECO:0007669"/>
    <property type="project" value="TreeGrafter"/>
</dbReference>
<dbReference type="EMBL" id="KQ241699">
    <property type="protein sequence ID" value="KNC85485.1"/>
    <property type="molecule type" value="Genomic_DNA"/>
</dbReference>
<dbReference type="GO" id="GO:0006744">
    <property type="term" value="P:ubiquinone biosynthetic process"/>
    <property type="evidence" value="ECO:0007669"/>
    <property type="project" value="TreeGrafter"/>
</dbReference>
<dbReference type="AlphaFoldDB" id="A0A0L0G907"/>
<dbReference type="eggNOG" id="KOG0776">
    <property type="taxonomic scope" value="Eukaryota"/>
</dbReference>
<proteinExistence type="predicted"/>
<organism evidence="2 3">
    <name type="scientific">Sphaeroforma arctica JP610</name>
    <dbReference type="NCBI Taxonomy" id="667725"/>
    <lineage>
        <taxon>Eukaryota</taxon>
        <taxon>Ichthyosporea</taxon>
        <taxon>Ichthyophonida</taxon>
        <taxon>Sphaeroforma</taxon>
    </lineage>
</organism>
<name>A0A0L0G907_9EUKA</name>
<dbReference type="Pfam" id="PF00348">
    <property type="entry name" value="polyprenyl_synt"/>
    <property type="match status" value="1"/>
</dbReference>
<dbReference type="RefSeq" id="XP_014159387.1">
    <property type="nucleotide sequence ID" value="XM_014303912.1"/>
</dbReference>
<dbReference type="PANTHER" id="PTHR12001">
    <property type="entry name" value="GERANYLGERANYL PYROPHOSPHATE SYNTHASE"/>
    <property type="match status" value="1"/>
</dbReference>
<evidence type="ECO:0000256" key="1">
    <source>
        <dbReference type="SAM" id="MobiDB-lite"/>
    </source>
</evidence>
<dbReference type="InterPro" id="IPR000092">
    <property type="entry name" value="Polyprenyl_synt"/>
</dbReference>
<protein>
    <recommendedName>
        <fullName evidence="4">Polyprenyl synthetase</fullName>
    </recommendedName>
</protein>
<evidence type="ECO:0000313" key="2">
    <source>
        <dbReference type="EMBL" id="KNC85485.1"/>
    </source>
</evidence>
<dbReference type="PANTHER" id="PTHR12001:SF55">
    <property type="entry name" value="ALL TRANS-POLYPRENYL-DIPHOSPHATE SYNTHASE PDSS2"/>
    <property type="match status" value="1"/>
</dbReference>
<dbReference type="GO" id="GO:0004659">
    <property type="term" value="F:prenyltransferase activity"/>
    <property type="evidence" value="ECO:0007669"/>
    <property type="project" value="InterPro"/>
</dbReference>
<feature type="region of interest" description="Disordered" evidence="1">
    <location>
        <begin position="319"/>
        <end position="375"/>
    </location>
</feature>
<feature type="compositionally biased region" description="Polar residues" evidence="1">
    <location>
        <begin position="345"/>
        <end position="369"/>
    </location>
</feature>
<dbReference type="OrthoDB" id="9983019at2759"/>
<evidence type="ECO:0008006" key="4">
    <source>
        <dbReference type="Google" id="ProtNLM"/>
    </source>
</evidence>
<accession>A0A0L0G907</accession>
<dbReference type="SUPFAM" id="SSF48576">
    <property type="entry name" value="Terpenoid synthases"/>
    <property type="match status" value="2"/>
</dbReference>
<dbReference type="Proteomes" id="UP000054560">
    <property type="component" value="Unassembled WGS sequence"/>
</dbReference>
<dbReference type="STRING" id="667725.A0A0L0G907"/>
<dbReference type="GO" id="GO:1990234">
    <property type="term" value="C:transferase complex"/>
    <property type="evidence" value="ECO:0007669"/>
    <property type="project" value="TreeGrafter"/>
</dbReference>
<reference evidence="2 3" key="1">
    <citation type="submission" date="2011-02" db="EMBL/GenBank/DDBJ databases">
        <title>The Genome Sequence of Sphaeroforma arctica JP610.</title>
        <authorList>
            <consortium name="The Broad Institute Genome Sequencing Platform"/>
            <person name="Russ C."/>
            <person name="Cuomo C."/>
            <person name="Young S.K."/>
            <person name="Zeng Q."/>
            <person name="Gargeya S."/>
            <person name="Alvarado L."/>
            <person name="Berlin A."/>
            <person name="Chapman S.B."/>
            <person name="Chen Z."/>
            <person name="Freedman E."/>
            <person name="Gellesch M."/>
            <person name="Goldberg J."/>
            <person name="Griggs A."/>
            <person name="Gujja S."/>
            <person name="Heilman E."/>
            <person name="Heiman D."/>
            <person name="Howarth C."/>
            <person name="Mehta T."/>
            <person name="Neiman D."/>
            <person name="Pearson M."/>
            <person name="Roberts A."/>
            <person name="Saif S."/>
            <person name="Shea T."/>
            <person name="Shenoy N."/>
            <person name="Sisk P."/>
            <person name="Stolte C."/>
            <person name="Sykes S."/>
            <person name="White J."/>
            <person name="Yandava C."/>
            <person name="Burger G."/>
            <person name="Gray M.W."/>
            <person name="Holland P.W.H."/>
            <person name="King N."/>
            <person name="Lang F.B.F."/>
            <person name="Roger A.J."/>
            <person name="Ruiz-Trillo I."/>
            <person name="Haas B."/>
            <person name="Nusbaum C."/>
            <person name="Birren B."/>
        </authorList>
    </citation>
    <scope>NUCLEOTIDE SEQUENCE [LARGE SCALE GENOMIC DNA]</scope>
    <source>
        <strain evidence="2 3">JP610</strain>
    </source>
</reference>
<dbReference type="Gene3D" id="1.10.600.10">
    <property type="entry name" value="Farnesyl Diphosphate Synthase"/>
    <property type="match status" value="2"/>
</dbReference>
<dbReference type="InterPro" id="IPR008949">
    <property type="entry name" value="Isoprenoid_synthase_dom_sf"/>
</dbReference>
<sequence>MGLSLMRRLPAKVRERSILENTAPLHRFHTVTGVSRNTVSMRNRSITNLSKCTVNRYMHTQIPSLGSCASLSRKLGPLGTHLHHPNTSVLQNALVSSVCVTGAMHKSYYNSSAARQRHNVQVEKKWNQAIKSGRGLVHTPTSLVTFKMLTQWRAHRTALQYMMHLMWAGHPLYYTLKDCLFQRNGHAFRPVIVLLMGRAVQTDSVPPTEAGASLSQIEVKHQELATLTEMMFVGSLIHTNIVDVSRTQDTDLLPPLAASGNKISVLTGDFLLAKSSVMLAKLQSARVASVMSHALAQLSEGGARKTELTVSKTDVPLLKRDISTRNQSEGAADARSRPVVESADQHTSTHARTHTLTNTHAQAASSASTVPRLPIDTHMHTSVRALSTHGTEDAPPEHTDERVVTIGGGDKHVGADEFVQGVYLSMGSLIANSCRAVAILVGTTAKVEEMAFLYGKHLGIAYQLHREATDSRPAGVIDDLIEVHCGQARHAIADLYESPAKRALLDIVASLAPRAC</sequence>
<keyword evidence="3" id="KW-1185">Reference proteome</keyword>
<dbReference type="GO" id="GO:0008299">
    <property type="term" value="P:isoprenoid biosynthetic process"/>
    <property type="evidence" value="ECO:0007669"/>
    <property type="project" value="InterPro"/>
</dbReference>